<evidence type="ECO:0000256" key="3">
    <source>
        <dbReference type="SAM" id="MobiDB-lite"/>
    </source>
</evidence>
<organism evidence="5 6">
    <name type="scientific">Cyclotella cryptica</name>
    <dbReference type="NCBI Taxonomy" id="29204"/>
    <lineage>
        <taxon>Eukaryota</taxon>
        <taxon>Sar</taxon>
        <taxon>Stramenopiles</taxon>
        <taxon>Ochrophyta</taxon>
        <taxon>Bacillariophyta</taxon>
        <taxon>Coscinodiscophyceae</taxon>
        <taxon>Thalassiosirophycidae</taxon>
        <taxon>Stephanodiscales</taxon>
        <taxon>Stephanodiscaceae</taxon>
        <taxon>Cyclotella</taxon>
    </lineage>
</organism>
<feature type="coiled-coil region" evidence="2">
    <location>
        <begin position="1528"/>
        <end position="1607"/>
    </location>
</feature>
<keyword evidence="6" id="KW-1185">Reference proteome</keyword>
<feature type="coiled-coil region" evidence="2">
    <location>
        <begin position="1450"/>
        <end position="1495"/>
    </location>
</feature>
<dbReference type="Gene3D" id="1.10.287.1490">
    <property type="match status" value="1"/>
</dbReference>
<evidence type="ECO:0000259" key="4">
    <source>
        <dbReference type="PROSITE" id="PS50913"/>
    </source>
</evidence>
<gene>
    <name evidence="5" type="ORF">HJC23_007846</name>
</gene>
<dbReference type="Gene3D" id="1.10.220.60">
    <property type="entry name" value="GRIP domain"/>
    <property type="match status" value="1"/>
</dbReference>
<evidence type="ECO:0000256" key="1">
    <source>
        <dbReference type="ARBA" id="ARBA00023054"/>
    </source>
</evidence>
<dbReference type="Pfam" id="PF01465">
    <property type="entry name" value="GRIP"/>
    <property type="match status" value="1"/>
</dbReference>
<dbReference type="SMART" id="SM00755">
    <property type="entry name" value="Grip"/>
    <property type="match status" value="1"/>
</dbReference>
<dbReference type="InterPro" id="IPR000237">
    <property type="entry name" value="GRIP_dom"/>
</dbReference>
<keyword evidence="1 2" id="KW-0175">Coiled coil</keyword>
<comment type="caution">
    <text evidence="5">The sequence shown here is derived from an EMBL/GenBank/DDBJ whole genome shotgun (WGS) entry which is preliminary data.</text>
</comment>
<reference evidence="5 6" key="1">
    <citation type="journal article" date="2020" name="G3 (Bethesda)">
        <title>Improved Reference Genome for Cyclotella cryptica CCMP332, a Model for Cell Wall Morphogenesis, Salinity Adaptation, and Lipid Production in Diatoms (Bacillariophyta).</title>
        <authorList>
            <person name="Roberts W.R."/>
            <person name="Downey K.M."/>
            <person name="Ruck E.C."/>
            <person name="Traller J.C."/>
            <person name="Alverson A.J."/>
        </authorList>
    </citation>
    <scope>NUCLEOTIDE SEQUENCE [LARGE SCALE GENOMIC DNA]</scope>
    <source>
        <strain evidence="5 6">CCMP332</strain>
    </source>
</reference>
<accession>A0ABD3QZW5</accession>
<feature type="coiled-coil region" evidence="2">
    <location>
        <begin position="1636"/>
        <end position="1759"/>
    </location>
</feature>
<feature type="coiled-coil region" evidence="2">
    <location>
        <begin position="178"/>
        <end position="334"/>
    </location>
</feature>
<feature type="region of interest" description="Disordered" evidence="3">
    <location>
        <begin position="1918"/>
        <end position="1938"/>
    </location>
</feature>
<dbReference type="PANTHER" id="PTHR32083">
    <property type="entry name" value="CILIA AND FLAGELLA-ASSOCIATED PROTEIN 58-RELATED"/>
    <property type="match status" value="1"/>
</dbReference>
<evidence type="ECO:0000313" key="6">
    <source>
        <dbReference type="Proteomes" id="UP001516023"/>
    </source>
</evidence>
<evidence type="ECO:0000256" key="2">
    <source>
        <dbReference type="SAM" id="Coils"/>
    </source>
</evidence>
<feature type="compositionally biased region" description="Low complexity" evidence="3">
    <location>
        <begin position="1923"/>
        <end position="1938"/>
    </location>
</feature>
<dbReference type="PANTHER" id="PTHR32083:SF48">
    <property type="entry name" value="TRANS-GOLGI NETWORK-LOCALIZED SYP41-INTERACTING PROTEIN 1"/>
    <property type="match status" value="1"/>
</dbReference>
<dbReference type="PROSITE" id="PS50913">
    <property type="entry name" value="GRIP"/>
    <property type="match status" value="1"/>
</dbReference>
<protein>
    <recommendedName>
        <fullName evidence="4">GRIP domain-containing protein</fullName>
    </recommendedName>
</protein>
<proteinExistence type="predicted"/>
<sequence>MVPYRPGIVQYHERSRVSTSTLVPTLAAASYFYRTTSPVLLQIPPNPRSNPTLRQHHRETFCLVIAVSLVQNSPPTCVASSLDSAHVCAVKHCLVDNMSSNAGEMDRLRSEADASSEASVADVCGQIDDTSSGNGRLQSELSPESYSLDRQLEASSVDNQAEIHELRQRLQVMEGEQRAEVEKLRAAYEEEKSTMIRNYEDQFKRKGGQLLNPQETTNDEILRELKDTKEELEGLKANLVAAEKKAAQALQVANKIKKAASAKLQSLTDQHANAIADAEKSNAAKLSTLQSELELLRSRDKQATQQIEQLQLSLEQANNEREAITKDFDSKKQVASFGLVEKMKMLAEKHTSSTTQLNDEKANAAKCLTLQSELDSSKKEIEQLQSILAHTKDERVTLITDLEAARHAATSLEKKLIQLAEEKASLAKQLDDEKSNDVQFSTLQSELESSKKEIQQLRASLVQANDERETLVRDLEDAKQSASSCLEEKLNQLAEENASLTRQLNDEKLNMDKLSTLQSELDSSKKEIQQLQSSLEKANEERETLVRDLEDANQAASSCLEEKLNQLAEENASLTRQLNDEELNMDKLSTLQSELDSSKKEIQQLQSSLVKANDERETLVRDLEDANQVASSCLEEKLNQLAEENASLTRQLNDEELNMDKLSTLQSELDSSKIEIQQLQSSLVKANDERETLVRDLEDANQVAYASLEEKLNKLAEENASLTKQLNDEKARADKRSTLQSELDSSKKEIQQLQASLAEAIDERETLVRDLEDAKQAASSCLEEKLNKLAEENASLTKQLNDEKSNAVQLSTLQSALDSSKKEIQQLQASLAQAMSERETLVRDLEDANQAASSCLEEKLNKLAEENASLTKQLIDAKSNTVQPSTLQSALDSSKKEIQQLQASLAEAERMALTKDLHDANQAASSCLEEKLNQLAEENASLSKQLKDERANAVKLSTLQSELETSKIEIQQLQASLAEAIDERETFVRDFEDSNQAASSCLEKKLNQLAEENSSLSKQLNDERANADKISTLQSELDSSKKDIEQLQASLAEANNERETLVRDLEDSNQAASASLEEKLNQLAEENASLSKQLNDEKAHADKLSTLQSEFDSSKKEIEQLQASLAEANDERVALTKDLHHASQAASSFEEKLNQLAEENAAIKKQLNEEKANTVKLSTLQSELDSSLLSLEYSKNEMEQLQLSYNEANSDRVALMKDLEAKQAALSGLDEKMKQLVEENSSLATQLNEHQANAVELAALQCEVDSFRSNAEDSKREIRQLQSSLDQASNERVALMKDLEDVKRAAAEELKHLAEKNMSLSLQLNEEKSNGVKLATLQSELDSLRSSADNSKQEICQLQVSLDQANKEKTAIMKSYADVKQTAERNMKQLAEKHASSLMQINQDHDQAMAKTCEVHKQVIAKLQADHDSQIAEQGKANDRNRAKLQQMMANHADDLKDHYENKFKAMKEEHSATLQRVRDETTDLKAQIHHLTEELNARKSDVDRLTTELSNSTNAALVSTNAMLEEQAKLQLQIKELLSEKNKISNQNEELSGKLKALSGNMVALTEDNKDLEEQLERSTKLVNKYKNAESELNSLRQENNALKLEQMKTSGILAKLNQERDDNERKHGQRTALVGMLEEQVADLNDSLSETKAKLEATAYDIQQKDQEIESLRRDLEKAESSLKVAENKAAESVAAAQQNTEKDSIQKSRTIKSLQAQVENLQSQMKKKSAAAQKILKEREAECIELRKTNKFLQNEVDKGSLSDRRIFELAAQQSNRETAAVAEIEIRDRLVARLTKKLEQYDGDLASAEISIVQAEDHVESLARVHRREGVNMDYLKSIVVQYLAKPPGSSERAALLPVLATLLQFDESDYKAIEEGKQKVSWWGDIIPTYITGPDAPSPAPLRSSLDLQPTSAEVAISSTSSNNSSKKTSLQF</sequence>
<name>A0ABD3QZW5_9STRA</name>
<feature type="domain" description="GRIP" evidence="4">
    <location>
        <begin position="1830"/>
        <end position="1881"/>
    </location>
</feature>
<dbReference type="EMBL" id="JABMIG020000001">
    <property type="protein sequence ID" value="KAL3805885.1"/>
    <property type="molecule type" value="Genomic_DNA"/>
</dbReference>
<dbReference type="Proteomes" id="UP001516023">
    <property type="component" value="Unassembled WGS sequence"/>
</dbReference>
<feature type="coiled-coil region" evidence="2">
    <location>
        <begin position="367"/>
        <end position="1393"/>
    </location>
</feature>
<evidence type="ECO:0000313" key="5">
    <source>
        <dbReference type="EMBL" id="KAL3805885.1"/>
    </source>
</evidence>